<dbReference type="AlphaFoldDB" id="A0AAF0HAX9"/>
<gene>
    <name evidence="1" type="ORF">CFBP5477_014520</name>
</gene>
<dbReference type="EMBL" id="CP124733">
    <property type="protein sequence ID" value="WHA40998.1"/>
    <property type="molecule type" value="Genomic_DNA"/>
</dbReference>
<organism evidence="1 2">
    <name type="scientific">Agrobacterium larrymoorei</name>
    <dbReference type="NCBI Taxonomy" id="160699"/>
    <lineage>
        <taxon>Bacteria</taxon>
        <taxon>Pseudomonadati</taxon>
        <taxon>Pseudomonadota</taxon>
        <taxon>Alphaproteobacteria</taxon>
        <taxon>Hyphomicrobiales</taxon>
        <taxon>Rhizobiaceae</taxon>
        <taxon>Rhizobium/Agrobacterium group</taxon>
        <taxon>Agrobacterium</taxon>
    </lineage>
</organism>
<evidence type="ECO:0000313" key="2">
    <source>
        <dbReference type="Proteomes" id="UP000298664"/>
    </source>
</evidence>
<accession>A0AAF0HAX9</accession>
<dbReference type="RefSeq" id="WP_137393003.1">
    <property type="nucleotide sequence ID" value="NZ_CP124733.1"/>
</dbReference>
<proteinExistence type="predicted"/>
<reference evidence="1" key="1">
    <citation type="submission" date="2023-05" db="EMBL/GenBank/DDBJ databases">
        <title>Complete genome sequence of Agrobacterium larrymoorei CFBP5477.</title>
        <authorList>
            <person name="Yen H.-C."/>
            <person name="Chou L."/>
            <person name="Lin Y.-C."/>
            <person name="Lai E.-M."/>
            <person name="Kuo C.-H."/>
        </authorList>
    </citation>
    <scope>NUCLEOTIDE SEQUENCE</scope>
    <source>
        <strain evidence="1">CFBP5477</strain>
    </source>
</reference>
<name>A0AAF0HAX9_9HYPH</name>
<sequence length="182" mass="20832">MAYLDDVYSKISYSLTAAHHYRGIGNDLGKPVLFIAFHGFANAFYSIREQLIKKEKNRPDLAFKAAISQAFDENADKQYRNYLDILMRNPLTHQGVFNSTSILEWVPNDFHDTVFPEQRISVSLEDGPVDVDTYFDTVCSAFVWWQKRMDDICDAYVNAGGRREVVNQSSINVDDNSAFDIL</sequence>
<evidence type="ECO:0000313" key="1">
    <source>
        <dbReference type="EMBL" id="WHA40998.1"/>
    </source>
</evidence>
<dbReference type="Proteomes" id="UP000298664">
    <property type="component" value="Chromosome Circular"/>
</dbReference>
<protein>
    <submittedName>
        <fullName evidence="1">Uncharacterized protein</fullName>
    </submittedName>
</protein>